<dbReference type="RefSeq" id="XP_033518169.1">
    <property type="nucleotide sequence ID" value="XM_033667009.1"/>
</dbReference>
<protein>
    <submittedName>
        <fullName evidence="3">Uncharacterized protein</fullName>
    </submittedName>
</protein>
<feature type="compositionally biased region" description="Polar residues" evidence="1">
    <location>
        <begin position="38"/>
        <end position="50"/>
    </location>
</feature>
<keyword evidence="2" id="KW-0812">Transmembrane</keyword>
<proteinExistence type="predicted"/>
<keyword evidence="2" id="KW-1133">Transmembrane helix</keyword>
<dbReference type="EMBL" id="ML977522">
    <property type="protein sequence ID" value="KAF2123775.1"/>
    <property type="molecule type" value="Genomic_DNA"/>
</dbReference>
<reference evidence="3" key="1">
    <citation type="journal article" date="2020" name="Stud. Mycol.">
        <title>101 Dothideomycetes genomes: a test case for predicting lifestyles and emergence of pathogens.</title>
        <authorList>
            <person name="Haridas S."/>
            <person name="Albert R."/>
            <person name="Binder M."/>
            <person name="Bloem J."/>
            <person name="Labutti K."/>
            <person name="Salamov A."/>
            <person name="Andreopoulos B."/>
            <person name="Baker S."/>
            <person name="Barry K."/>
            <person name="Bills G."/>
            <person name="Bluhm B."/>
            <person name="Cannon C."/>
            <person name="Castanera R."/>
            <person name="Culley D."/>
            <person name="Daum C."/>
            <person name="Ezra D."/>
            <person name="Gonzalez J."/>
            <person name="Henrissat B."/>
            <person name="Kuo A."/>
            <person name="Liang C."/>
            <person name="Lipzen A."/>
            <person name="Lutzoni F."/>
            <person name="Magnuson J."/>
            <person name="Mondo S."/>
            <person name="Nolan M."/>
            <person name="Ohm R."/>
            <person name="Pangilinan J."/>
            <person name="Park H.-J."/>
            <person name="Ramirez L."/>
            <person name="Alfaro M."/>
            <person name="Sun H."/>
            <person name="Tritt A."/>
            <person name="Yoshinaga Y."/>
            <person name="Zwiers L.-H."/>
            <person name="Turgeon B."/>
            <person name="Goodwin S."/>
            <person name="Spatafora J."/>
            <person name="Crous P."/>
            <person name="Grigoriev I."/>
        </authorList>
    </citation>
    <scope>NUCLEOTIDE SEQUENCE</scope>
    <source>
        <strain evidence="3">CBS 119687</strain>
    </source>
</reference>
<organism evidence="3 4">
    <name type="scientific">Dothidotthia symphoricarpi CBS 119687</name>
    <dbReference type="NCBI Taxonomy" id="1392245"/>
    <lineage>
        <taxon>Eukaryota</taxon>
        <taxon>Fungi</taxon>
        <taxon>Dikarya</taxon>
        <taxon>Ascomycota</taxon>
        <taxon>Pezizomycotina</taxon>
        <taxon>Dothideomycetes</taxon>
        <taxon>Pleosporomycetidae</taxon>
        <taxon>Pleosporales</taxon>
        <taxon>Dothidotthiaceae</taxon>
        <taxon>Dothidotthia</taxon>
    </lineage>
</organism>
<evidence type="ECO:0000256" key="2">
    <source>
        <dbReference type="SAM" id="Phobius"/>
    </source>
</evidence>
<evidence type="ECO:0000313" key="3">
    <source>
        <dbReference type="EMBL" id="KAF2123775.1"/>
    </source>
</evidence>
<feature type="transmembrane region" description="Helical" evidence="2">
    <location>
        <begin position="129"/>
        <end position="148"/>
    </location>
</feature>
<keyword evidence="4" id="KW-1185">Reference proteome</keyword>
<feature type="region of interest" description="Disordered" evidence="1">
    <location>
        <begin position="1"/>
        <end position="50"/>
    </location>
</feature>
<evidence type="ECO:0000313" key="4">
    <source>
        <dbReference type="Proteomes" id="UP000799771"/>
    </source>
</evidence>
<dbReference type="Proteomes" id="UP000799771">
    <property type="component" value="Unassembled WGS sequence"/>
</dbReference>
<sequence>MNQSHRRKDGPDPTERSSQLKHNHRNSASEHNEGTRPTLEQLQTEQKQGAQKLQMQIDDLYYNGIRKLDHEIEELVDDATAQFQLMGERHHREMRELRSGLNMDVWGCMSYKNHIEGLRKESERRLCELWMYITLMSVVLVVGFVLGMDPMNADMKVMVHARQ</sequence>
<keyword evidence="2" id="KW-0472">Membrane</keyword>
<name>A0A6A5ZXM5_9PLEO</name>
<dbReference type="AlphaFoldDB" id="A0A6A5ZXM5"/>
<evidence type="ECO:0000256" key="1">
    <source>
        <dbReference type="SAM" id="MobiDB-lite"/>
    </source>
</evidence>
<gene>
    <name evidence="3" type="ORF">P153DRAFT_361754</name>
</gene>
<accession>A0A6A5ZXM5</accession>
<dbReference type="GeneID" id="54407441"/>